<sequence length="126" mass="13104">ASPDRESAPDASPDHESAPEASPDHESAPEASSVHGSVPEAFPVHEFAPIPPEVSAYAVEPPKEVASNYELLTRPVTVMEATSERSPCHVPAMSCQGANHGLPALSALPPLVQVPSWLEVLAALGV</sequence>
<feature type="non-terminal residue" evidence="2">
    <location>
        <position position="1"/>
    </location>
</feature>
<accession>A0ABD0MW07</accession>
<dbReference type="EMBL" id="JAMKFB020000130">
    <property type="protein sequence ID" value="KAL0153176.1"/>
    <property type="molecule type" value="Genomic_DNA"/>
</dbReference>
<evidence type="ECO:0000313" key="3">
    <source>
        <dbReference type="Proteomes" id="UP001529510"/>
    </source>
</evidence>
<keyword evidence="3" id="KW-1185">Reference proteome</keyword>
<comment type="caution">
    <text evidence="2">The sequence shown here is derived from an EMBL/GenBank/DDBJ whole genome shotgun (WGS) entry which is preliminary data.</text>
</comment>
<evidence type="ECO:0000256" key="1">
    <source>
        <dbReference type="SAM" id="MobiDB-lite"/>
    </source>
</evidence>
<proteinExistence type="predicted"/>
<dbReference type="Proteomes" id="UP001529510">
    <property type="component" value="Unassembled WGS sequence"/>
</dbReference>
<protein>
    <submittedName>
        <fullName evidence="2">Uncharacterized protein</fullName>
    </submittedName>
</protein>
<feature type="compositionally biased region" description="Basic and acidic residues" evidence="1">
    <location>
        <begin position="1"/>
        <end position="28"/>
    </location>
</feature>
<reference evidence="2 3" key="1">
    <citation type="submission" date="2024-05" db="EMBL/GenBank/DDBJ databases">
        <title>Genome sequencing and assembly of Indian major carp, Cirrhinus mrigala (Hamilton, 1822).</title>
        <authorList>
            <person name="Mohindra V."/>
            <person name="Chowdhury L.M."/>
            <person name="Lal K."/>
            <person name="Jena J.K."/>
        </authorList>
    </citation>
    <scope>NUCLEOTIDE SEQUENCE [LARGE SCALE GENOMIC DNA]</scope>
    <source>
        <strain evidence="2">CM1030</strain>
        <tissue evidence="2">Blood</tissue>
    </source>
</reference>
<organism evidence="2 3">
    <name type="scientific">Cirrhinus mrigala</name>
    <name type="common">Mrigala</name>
    <dbReference type="NCBI Taxonomy" id="683832"/>
    <lineage>
        <taxon>Eukaryota</taxon>
        <taxon>Metazoa</taxon>
        <taxon>Chordata</taxon>
        <taxon>Craniata</taxon>
        <taxon>Vertebrata</taxon>
        <taxon>Euteleostomi</taxon>
        <taxon>Actinopterygii</taxon>
        <taxon>Neopterygii</taxon>
        <taxon>Teleostei</taxon>
        <taxon>Ostariophysi</taxon>
        <taxon>Cypriniformes</taxon>
        <taxon>Cyprinidae</taxon>
        <taxon>Labeoninae</taxon>
        <taxon>Labeonini</taxon>
        <taxon>Cirrhinus</taxon>
    </lineage>
</organism>
<name>A0ABD0MW07_CIRMR</name>
<feature type="region of interest" description="Disordered" evidence="1">
    <location>
        <begin position="1"/>
        <end position="40"/>
    </location>
</feature>
<evidence type="ECO:0000313" key="2">
    <source>
        <dbReference type="EMBL" id="KAL0153176.1"/>
    </source>
</evidence>
<gene>
    <name evidence="2" type="ORF">M9458_051503</name>
</gene>
<dbReference type="AlphaFoldDB" id="A0ABD0MW07"/>